<dbReference type="GO" id="GO:0000340">
    <property type="term" value="F:RNA 7-methylguanosine cap binding"/>
    <property type="evidence" value="ECO:0007669"/>
    <property type="project" value="InterPro"/>
</dbReference>
<reference evidence="4" key="1">
    <citation type="journal article" date="2013" name="Genome Biol. Evol.">
        <title>Punctuated emergences of genetic and phenotypic innovations in eumetazoan, bilaterian, euteleostome, and hominidae ancestors.</title>
        <authorList>
            <person name="Wenger Y."/>
            <person name="Galliot B."/>
        </authorList>
    </citation>
    <scope>NUCLEOTIDE SEQUENCE</scope>
    <source>
        <tissue evidence="4">Whole animals</tissue>
    </source>
</reference>
<dbReference type="PANTHER" id="PTHR16291:SF0">
    <property type="entry name" value="NUCLEAR CAP-BINDING PROTEIN SUBUNIT 3"/>
    <property type="match status" value="1"/>
</dbReference>
<accession>T2MC75</accession>
<dbReference type="EMBL" id="HAAD01003517">
    <property type="protein sequence ID" value="CDG69749.1"/>
    <property type="molecule type" value="mRNA"/>
</dbReference>
<evidence type="ECO:0000256" key="1">
    <source>
        <dbReference type="ARBA" id="ARBA00006069"/>
    </source>
</evidence>
<dbReference type="GO" id="GO:0005634">
    <property type="term" value="C:nucleus"/>
    <property type="evidence" value="ECO:0007669"/>
    <property type="project" value="TreeGrafter"/>
</dbReference>
<feature type="region of interest" description="Disordered" evidence="3">
    <location>
        <begin position="408"/>
        <end position="483"/>
    </location>
</feature>
<protein>
    <recommendedName>
        <fullName evidence="2">Nuclear cap-binding protein subunit 3</fullName>
    </recommendedName>
</protein>
<sequence>TSKNNNNRMDFENLQIEVPNISCDELPQNYGVKVYEKKYHNKASFVIGFDPNSEEAENQRKKREQRFGTKYLDSNLQSINLQNKKLTLNKLGTFDEINLENILWPSVPKDINNEIRQDAILLYGVNNMSTKDVFNYFHLYGPENLEWIDDFSCNVVWENESLVVKAIESMSKTYIMLRQLKKIAGVQNEQVVIKEEPNDEIFKDAVLVDDDEYDPKDVWRIARPYGGDQLFMRYATIRDKKLPRAAERSEYYLKYSRNSFTKKSGLGILSKSRKRKLESMKALAEQRFKDNTPDVKIIDLADLKQEGIVEKIETDYIEPVVKRLNYHSKEDSNNTNSSMVADLVEIESRGGKKLNSVKDRLGQPISENSSQKSSIGHQKKHIYERLGNRNSYAEKDARLDINFSRRKRGDIAGNDSDDDEQSRFDSNEDYEEDNIRNKDKHFEMRTSQKPDNRNRLNPNNITDLRNKIKKSSKLPSHKEQDDEKLNLFIVIKQEPEDTEMEFEF</sequence>
<evidence type="ECO:0000256" key="2">
    <source>
        <dbReference type="ARBA" id="ARBA00019876"/>
    </source>
</evidence>
<feature type="region of interest" description="Disordered" evidence="3">
    <location>
        <begin position="354"/>
        <end position="378"/>
    </location>
</feature>
<dbReference type="Pfam" id="PF10309">
    <property type="entry name" value="NCBP3"/>
    <property type="match status" value="1"/>
</dbReference>
<feature type="compositionally biased region" description="Basic and acidic residues" evidence="3">
    <location>
        <begin position="433"/>
        <end position="454"/>
    </location>
</feature>
<dbReference type="GO" id="GO:0003729">
    <property type="term" value="F:mRNA binding"/>
    <property type="evidence" value="ECO:0007669"/>
    <property type="project" value="InterPro"/>
</dbReference>
<proteinExistence type="evidence at transcript level"/>
<dbReference type="InterPro" id="IPR019416">
    <property type="entry name" value="NCBP3"/>
</dbReference>
<organism evidence="4">
    <name type="scientific">Hydra vulgaris</name>
    <name type="common">Hydra</name>
    <name type="synonym">Hydra attenuata</name>
    <dbReference type="NCBI Taxonomy" id="6087"/>
    <lineage>
        <taxon>Eukaryota</taxon>
        <taxon>Metazoa</taxon>
        <taxon>Cnidaria</taxon>
        <taxon>Hydrozoa</taxon>
        <taxon>Hydroidolina</taxon>
        <taxon>Anthoathecata</taxon>
        <taxon>Aplanulata</taxon>
        <taxon>Hydridae</taxon>
        <taxon>Hydra</taxon>
    </lineage>
</organism>
<evidence type="ECO:0000313" key="4">
    <source>
        <dbReference type="EMBL" id="CDG69749.1"/>
    </source>
</evidence>
<evidence type="ECO:0000256" key="3">
    <source>
        <dbReference type="SAM" id="MobiDB-lite"/>
    </source>
</evidence>
<gene>
    <name evidence="4" type="primary">C17orf85</name>
</gene>
<dbReference type="AlphaFoldDB" id="T2MC75"/>
<feature type="non-terminal residue" evidence="4">
    <location>
        <position position="1"/>
    </location>
</feature>
<name>T2MC75_HYDVU</name>
<feature type="compositionally biased region" description="Polar residues" evidence="3">
    <location>
        <begin position="365"/>
        <end position="376"/>
    </location>
</feature>
<comment type="similarity">
    <text evidence="1">Belongs to the NCBP3 family.</text>
</comment>
<dbReference type="OrthoDB" id="422106at2759"/>
<dbReference type="PANTHER" id="PTHR16291">
    <property type="entry name" value="NUCLEAR CAP-BINDING PROTEIN SUBUNIT 3"/>
    <property type="match status" value="1"/>
</dbReference>